<sequence>MLAKLQAELSMCMYSEHGLEALMRAVLGAVCQRLTVVSNCRPGSAHSHADLAIWSIRSRARKVFTGSPVLTARKSQSRSASTAAIKSSVIRTELLAFWY</sequence>
<reference evidence="1" key="1">
    <citation type="submission" date="2020-05" db="EMBL/GenBank/DDBJ databases">
        <authorList>
            <person name="Chiriac C."/>
            <person name="Salcher M."/>
            <person name="Ghai R."/>
            <person name="Kavagutti S V."/>
        </authorList>
    </citation>
    <scope>NUCLEOTIDE SEQUENCE</scope>
</reference>
<gene>
    <name evidence="1" type="ORF">UFOPK4121_01489</name>
</gene>
<proteinExistence type="predicted"/>
<protein>
    <submittedName>
        <fullName evidence="1">Unannotated protein</fullName>
    </submittedName>
</protein>
<accession>A0A6J7RTD9</accession>
<dbReference type="AlphaFoldDB" id="A0A6J7RTD9"/>
<evidence type="ECO:0000313" key="1">
    <source>
        <dbReference type="EMBL" id="CAB5032089.1"/>
    </source>
</evidence>
<name>A0A6J7RTD9_9ZZZZ</name>
<dbReference type="EMBL" id="CAFBPQ010000070">
    <property type="protein sequence ID" value="CAB5032089.1"/>
    <property type="molecule type" value="Genomic_DNA"/>
</dbReference>
<organism evidence="1">
    <name type="scientific">freshwater metagenome</name>
    <dbReference type="NCBI Taxonomy" id="449393"/>
    <lineage>
        <taxon>unclassified sequences</taxon>
        <taxon>metagenomes</taxon>
        <taxon>ecological metagenomes</taxon>
    </lineage>
</organism>